<dbReference type="RefSeq" id="WP_302724204.1">
    <property type="nucleotide sequence ID" value="NZ_JAULRU010000770.1"/>
</dbReference>
<accession>A0ABU4S334</accession>
<evidence type="ECO:0008006" key="5">
    <source>
        <dbReference type="Google" id="ProtNLM"/>
    </source>
</evidence>
<reference evidence="3 4" key="1">
    <citation type="submission" date="2023-11" db="EMBL/GenBank/DDBJ databases">
        <title>Gilvimarinus fulvus sp. nov., isolated from the surface of Kelp.</title>
        <authorList>
            <person name="Sun Y.Y."/>
            <person name="Gong Y."/>
            <person name="Du Z.J."/>
        </authorList>
    </citation>
    <scope>NUCLEOTIDE SEQUENCE [LARGE SCALE GENOMIC DNA]</scope>
    <source>
        <strain evidence="3 4">SDUM040013</strain>
    </source>
</reference>
<gene>
    <name evidence="3" type="ORF">SCD92_18760</name>
</gene>
<evidence type="ECO:0000313" key="3">
    <source>
        <dbReference type="EMBL" id="MDX6851420.1"/>
    </source>
</evidence>
<keyword evidence="1" id="KW-0547">Nucleotide-binding</keyword>
<evidence type="ECO:0000313" key="4">
    <source>
        <dbReference type="Proteomes" id="UP001273505"/>
    </source>
</evidence>
<proteinExistence type="predicted"/>
<sequence>MFEFSDNLDVIEDGPLIVKAKVSLLSTESGGRHTPIVGGYAFRPNHNFGLEENRNFYIGQIDFEEGDTIYPGDERIVQIRFLNVRGLKELLHVGLIWRIQEGPVLIAMGEVVEVKT</sequence>
<comment type="caution">
    <text evidence="3">The sequence shown here is derived from an EMBL/GenBank/DDBJ whole genome shotgun (WGS) entry which is preliminary data.</text>
</comment>
<dbReference type="EMBL" id="JAXAFO010000057">
    <property type="protein sequence ID" value="MDX6851420.1"/>
    <property type="molecule type" value="Genomic_DNA"/>
</dbReference>
<dbReference type="Proteomes" id="UP001273505">
    <property type="component" value="Unassembled WGS sequence"/>
</dbReference>
<protein>
    <recommendedName>
        <fullName evidence="5">Elongation factor Tu</fullName>
    </recommendedName>
</protein>
<evidence type="ECO:0000256" key="1">
    <source>
        <dbReference type="ARBA" id="ARBA00022741"/>
    </source>
</evidence>
<keyword evidence="2" id="KW-0342">GTP-binding</keyword>
<organism evidence="3 4">
    <name type="scientific">Gilvimarinus gilvus</name>
    <dbReference type="NCBI Taxonomy" id="3058038"/>
    <lineage>
        <taxon>Bacteria</taxon>
        <taxon>Pseudomonadati</taxon>
        <taxon>Pseudomonadota</taxon>
        <taxon>Gammaproteobacteria</taxon>
        <taxon>Cellvibrionales</taxon>
        <taxon>Cellvibrionaceae</taxon>
        <taxon>Gilvimarinus</taxon>
    </lineage>
</organism>
<dbReference type="SUPFAM" id="SSF50465">
    <property type="entry name" value="EF-Tu/eEF-1alpha/eIF2-gamma C-terminal domain"/>
    <property type="match status" value="1"/>
</dbReference>
<evidence type="ECO:0000256" key="2">
    <source>
        <dbReference type="ARBA" id="ARBA00023134"/>
    </source>
</evidence>
<keyword evidence="4" id="KW-1185">Reference proteome</keyword>
<dbReference type="InterPro" id="IPR009001">
    <property type="entry name" value="Transl_elong_EF1A/Init_IF2_C"/>
</dbReference>
<name>A0ABU4S334_9GAMM</name>
<dbReference type="Gene3D" id="2.40.30.10">
    <property type="entry name" value="Translation factors"/>
    <property type="match status" value="1"/>
</dbReference>